<evidence type="ECO:0000313" key="1">
    <source>
        <dbReference type="EMBL" id="MBB5220840.1"/>
    </source>
</evidence>
<keyword evidence="2" id="KW-1185">Reference proteome</keyword>
<name>A0A840SJA2_9RHOB</name>
<dbReference type="RefSeq" id="WP_184147242.1">
    <property type="nucleotide sequence ID" value="NZ_JACHFM010000001.1"/>
</dbReference>
<organism evidence="1 2">
    <name type="scientific">Amaricoccus macauensis</name>
    <dbReference type="NCBI Taxonomy" id="57001"/>
    <lineage>
        <taxon>Bacteria</taxon>
        <taxon>Pseudomonadati</taxon>
        <taxon>Pseudomonadota</taxon>
        <taxon>Alphaproteobacteria</taxon>
        <taxon>Rhodobacterales</taxon>
        <taxon>Paracoccaceae</taxon>
        <taxon>Amaricoccus</taxon>
    </lineage>
</organism>
<keyword evidence="1" id="KW-0969">Cilium</keyword>
<accession>A0A840SJA2</accession>
<dbReference type="AlphaFoldDB" id="A0A840SJA2"/>
<proteinExistence type="predicted"/>
<keyword evidence="1" id="KW-0966">Cell projection</keyword>
<dbReference type="Proteomes" id="UP000549457">
    <property type="component" value="Unassembled WGS sequence"/>
</dbReference>
<reference evidence="1 2" key="1">
    <citation type="submission" date="2020-08" db="EMBL/GenBank/DDBJ databases">
        <title>Genomic Encyclopedia of Type Strains, Phase IV (KMG-IV): sequencing the most valuable type-strain genomes for metagenomic binning, comparative biology and taxonomic classification.</title>
        <authorList>
            <person name="Goeker M."/>
        </authorList>
    </citation>
    <scope>NUCLEOTIDE SEQUENCE [LARGE SCALE GENOMIC DNA]</scope>
    <source>
        <strain evidence="1 2">DSM 101730</strain>
    </source>
</reference>
<gene>
    <name evidence="1" type="ORF">HNP73_000761</name>
</gene>
<protein>
    <submittedName>
        <fullName evidence="1">Flagellar biosynthesis/type III secretory pathway protein FliH</fullName>
    </submittedName>
</protein>
<keyword evidence="1" id="KW-0282">Flagellum</keyword>
<sequence length="203" mass="21734">MSAYRLETFAPGVATLPPPRTDVLERRLAAAREAGYAEGYMAGQAAATEAMLAEDDRLTSELVEALQDARLSNEAARWHAAASLAPVLEAMVRAVTPALAEAGLGAEVARAVERAIAAAPQARPRIRCAPEMVDPLGDRLEARGIAAVIEAAPELLPREAQVFWEHGFDYLDLDACAEQVCACVLDHLRANTTYGETDERSHG</sequence>
<dbReference type="EMBL" id="JACHFM010000001">
    <property type="protein sequence ID" value="MBB5220840.1"/>
    <property type="molecule type" value="Genomic_DNA"/>
</dbReference>
<evidence type="ECO:0000313" key="2">
    <source>
        <dbReference type="Proteomes" id="UP000549457"/>
    </source>
</evidence>
<comment type="caution">
    <text evidence="1">The sequence shown here is derived from an EMBL/GenBank/DDBJ whole genome shotgun (WGS) entry which is preliminary data.</text>
</comment>